<evidence type="ECO:0000313" key="3">
    <source>
        <dbReference type="Proteomes" id="UP000596660"/>
    </source>
</evidence>
<evidence type="ECO:0000256" key="1">
    <source>
        <dbReference type="SAM" id="MobiDB-lite"/>
    </source>
</evidence>
<proteinExistence type="predicted"/>
<name>A0A803MLZ8_CHEQI</name>
<accession>A0A803MLZ8</accession>
<dbReference type="AlphaFoldDB" id="A0A803MLZ8"/>
<reference evidence="2" key="1">
    <citation type="journal article" date="2017" name="Nature">
        <title>The genome of Chenopodium quinoa.</title>
        <authorList>
            <person name="Jarvis D.E."/>
            <person name="Ho Y.S."/>
            <person name="Lightfoot D.J."/>
            <person name="Schmoeckel S.M."/>
            <person name="Li B."/>
            <person name="Borm T.J.A."/>
            <person name="Ohyanagi H."/>
            <person name="Mineta K."/>
            <person name="Michell C.T."/>
            <person name="Saber N."/>
            <person name="Kharbatia N.M."/>
            <person name="Rupper R.R."/>
            <person name="Sharp A.R."/>
            <person name="Dally N."/>
            <person name="Boughton B.A."/>
            <person name="Woo Y.H."/>
            <person name="Gao G."/>
            <person name="Schijlen E.G.W.M."/>
            <person name="Guo X."/>
            <person name="Momin A.A."/>
            <person name="Negrao S."/>
            <person name="Al-Babili S."/>
            <person name="Gehring C."/>
            <person name="Roessner U."/>
            <person name="Jung C."/>
            <person name="Murphy K."/>
            <person name="Arold S.T."/>
            <person name="Gojobori T."/>
            <person name="van der Linden C.G."/>
            <person name="van Loo E.N."/>
            <person name="Jellen E.N."/>
            <person name="Maughan P.J."/>
            <person name="Tester M."/>
        </authorList>
    </citation>
    <scope>NUCLEOTIDE SEQUENCE [LARGE SCALE GENOMIC DNA]</scope>
    <source>
        <strain evidence="2">cv. PI 614886</strain>
    </source>
</reference>
<sequence length="86" mass="9317">MPSSNTAKGSETDEKSENNFSSMVSCHHASFPPDGWIIESGALEHMTYDQNKFYDPKGVIAVPRITLPTGASDSISHVGDVNLYNS</sequence>
<reference evidence="2" key="2">
    <citation type="submission" date="2021-03" db="UniProtKB">
        <authorList>
            <consortium name="EnsemblPlants"/>
        </authorList>
    </citation>
    <scope>IDENTIFICATION</scope>
</reference>
<feature type="region of interest" description="Disordered" evidence="1">
    <location>
        <begin position="1"/>
        <end position="21"/>
    </location>
</feature>
<evidence type="ECO:0000313" key="2">
    <source>
        <dbReference type="EnsemblPlants" id="AUR62031960-RA:cds"/>
    </source>
</evidence>
<organism evidence="2 3">
    <name type="scientific">Chenopodium quinoa</name>
    <name type="common">Quinoa</name>
    <dbReference type="NCBI Taxonomy" id="63459"/>
    <lineage>
        <taxon>Eukaryota</taxon>
        <taxon>Viridiplantae</taxon>
        <taxon>Streptophyta</taxon>
        <taxon>Embryophyta</taxon>
        <taxon>Tracheophyta</taxon>
        <taxon>Spermatophyta</taxon>
        <taxon>Magnoliopsida</taxon>
        <taxon>eudicotyledons</taxon>
        <taxon>Gunneridae</taxon>
        <taxon>Pentapetalae</taxon>
        <taxon>Caryophyllales</taxon>
        <taxon>Chenopodiaceae</taxon>
        <taxon>Chenopodioideae</taxon>
        <taxon>Atripliceae</taxon>
        <taxon>Chenopodium</taxon>
    </lineage>
</organism>
<dbReference type="Gramene" id="AUR62031960-RA">
    <property type="protein sequence ID" value="AUR62031960-RA:cds"/>
    <property type="gene ID" value="AUR62031960"/>
</dbReference>
<protein>
    <submittedName>
        <fullName evidence="2">Uncharacterized protein</fullName>
    </submittedName>
</protein>
<dbReference type="EnsemblPlants" id="AUR62031960-RA">
    <property type="protein sequence ID" value="AUR62031960-RA:cds"/>
    <property type="gene ID" value="AUR62031960"/>
</dbReference>
<dbReference type="Proteomes" id="UP000596660">
    <property type="component" value="Unplaced"/>
</dbReference>
<keyword evidence="3" id="KW-1185">Reference proteome</keyword>